<feature type="domain" description="Cation efflux protein transmembrane" evidence="12">
    <location>
        <begin position="116"/>
        <end position="290"/>
    </location>
</feature>
<accession>A0A7C1HAK9</accession>
<keyword evidence="8" id="KW-0770">Synapse</keyword>
<feature type="transmembrane region" description="Helical" evidence="11">
    <location>
        <begin position="268"/>
        <end position="286"/>
    </location>
</feature>
<evidence type="ECO:0000256" key="9">
    <source>
        <dbReference type="ARBA" id="ARBA00023136"/>
    </source>
</evidence>
<dbReference type="InterPro" id="IPR058533">
    <property type="entry name" value="Cation_efflux_TM"/>
</dbReference>
<comment type="similarity">
    <text evidence="3">Belongs to the TMEM163 family.</text>
</comment>
<name>A0A7C1HAK9_9BACT</name>
<dbReference type="Gene3D" id="1.20.1510.10">
    <property type="entry name" value="Cation efflux protein transmembrane domain"/>
    <property type="match status" value="1"/>
</dbReference>
<evidence type="ECO:0000256" key="11">
    <source>
        <dbReference type="SAM" id="Phobius"/>
    </source>
</evidence>
<dbReference type="GO" id="GO:0008324">
    <property type="term" value="F:monoatomic cation transmembrane transporter activity"/>
    <property type="evidence" value="ECO:0007669"/>
    <property type="project" value="InterPro"/>
</dbReference>
<evidence type="ECO:0000256" key="4">
    <source>
        <dbReference type="ARBA" id="ARBA00022692"/>
    </source>
</evidence>
<keyword evidence="9 11" id="KW-0472">Membrane</keyword>
<sequence>YHSKHYGHEWNVAAAVLRGCNTKELLKEYFSVMGRRFGIFFEVFPYGKRMHEAADLDSFLDSAIENMKEDGWLIQNGDTFELTERGESEAKKMLAELENSGRLLEKATKSETVSRVTIIVHFILAALKLPAAILSGSVGLLNDSFDTLLDGISSVFVYWGVKKNHEHLVSLILLLFMGATGLFSLIEASFRLVSGEIPSPDILTFAAVAISGIVCALLWFYQKYSGLKNRSFPLITQSADSRNHVLVAVSVAIGLIVSLVRIPYADAIVGLIVSILILKGAAELLIDLIRSARGEAIDFERYGFSLFNKFRSKQLKRWFLFMIDQGKIQTRDQLECEAKASMAYQDIEPLRALGISDSHSDESIVKTALEALDKEMLITEYDGYLKLTETGSSELRSTRL</sequence>
<dbReference type="SUPFAM" id="SSF161111">
    <property type="entry name" value="Cation efflux protein transmembrane domain-like"/>
    <property type="match status" value="1"/>
</dbReference>
<evidence type="ECO:0000256" key="10">
    <source>
        <dbReference type="ARBA" id="ARBA00023329"/>
    </source>
</evidence>
<dbReference type="Proteomes" id="UP000886198">
    <property type="component" value="Unassembled WGS sequence"/>
</dbReference>
<feature type="non-terminal residue" evidence="13">
    <location>
        <position position="1"/>
    </location>
</feature>
<dbReference type="GO" id="GO:0016020">
    <property type="term" value="C:membrane"/>
    <property type="evidence" value="ECO:0007669"/>
    <property type="project" value="InterPro"/>
</dbReference>
<dbReference type="GO" id="GO:0031410">
    <property type="term" value="C:cytoplasmic vesicle"/>
    <property type="evidence" value="ECO:0007669"/>
    <property type="project" value="UniProtKB-KW"/>
</dbReference>
<feature type="transmembrane region" description="Helical" evidence="11">
    <location>
        <begin position="202"/>
        <end position="222"/>
    </location>
</feature>
<evidence type="ECO:0000256" key="2">
    <source>
        <dbReference type="ARBA" id="ARBA00004644"/>
    </source>
</evidence>
<dbReference type="Pfam" id="PF01545">
    <property type="entry name" value="Cation_efflux"/>
    <property type="match status" value="1"/>
</dbReference>
<keyword evidence="6" id="KW-0862">Zinc</keyword>
<organism evidence="13">
    <name type="scientific">Mesotoga infera</name>
    <dbReference type="NCBI Taxonomy" id="1236046"/>
    <lineage>
        <taxon>Bacteria</taxon>
        <taxon>Thermotogati</taxon>
        <taxon>Thermotogota</taxon>
        <taxon>Thermotogae</taxon>
        <taxon>Kosmotogales</taxon>
        <taxon>Kosmotogaceae</taxon>
        <taxon>Mesotoga</taxon>
    </lineage>
</organism>
<gene>
    <name evidence="13" type="ORF">ENN47_10810</name>
</gene>
<comment type="subcellular location">
    <subcellularLocation>
        <location evidence="2">Cytoplasmic vesicle</location>
        <location evidence="2">Secretory vesicle</location>
        <location evidence="2">Synaptic vesicle membrane</location>
        <topology evidence="2">Multi-pass membrane protein</topology>
    </subcellularLocation>
    <subcellularLocation>
        <location evidence="1">Early endosome membrane</location>
    </subcellularLocation>
</comment>
<reference evidence="13" key="1">
    <citation type="journal article" date="2020" name="mSystems">
        <title>Genome- and Community-Level Interaction Insights into Carbon Utilization and Element Cycling Functions of Hydrothermarchaeota in Hydrothermal Sediment.</title>
        <authorList>
            <person name="Zhou Z."/>
            <person name="Liu Y."/>
            <person name="Xu W."/>
            <person name="Pan J."/>
            <person name="Luo Z.H."/>
            <person name="Li M."/>
        </authorList>
    </citation>
    <scope>NUCLEOTIDE SEQUENCE [LARGE SCALE GENOMIC DNA]</scope>
    <source>
        <strain evidence="13">SpSt-1179</strain>
    </source>
</reference>
<feature type="transmembrane region" description="Helical" evidence="11">
    <location>
        <begin position="116"/>
        <end position="138"/>
    </location>
</feature>
<dbReference type="InterPro" id="IPR027469">
    <property type="entry name" value="Cation_efflux_TMD_sf"/>
</dbReference>
<keyword evidence="5" id="KW-0967">Endosome</keyword>
<evidence type="ECO:0000313" key="13">
    <source>
        <dbReference type="EMBL" id="HDP78648.1"/>
    </source>
</evidence>
<keyword evidence="10" id="KW-0968">Cytoplasmic vesicle</keyword>
<dbReference type="PANTHER" id="PTHR31937">
    <property type="entry name" value="TRANSMEMBRANE PROTEIN 163"/>
    <property type="match status" value="1"/>
</dbReference>
<dbReference type="InterPro" id="IPR026765">
    <property type="entry name" value="Tmem163"/>
</dbReference>
<protein>
    <recommendedName>
        <fullName evidence="12">Cation efflux protein transmembrane domain-containing protein</fullName>
    </recommendedName>
</protein>
<evidence type="ECO:0000259" key="12">
    <source>
        <dbReference type="Pfam" id="PF01545"/>
    </source>
</evidence>
<evidence type="ECO:0000256" key="5">
    <source>
        <dbReference type="ARBA" id="ARBA00022753"/>
    </source>
</evidence>
<evidence type="ECO:0000256" key="6">
    <source>
        <dbReference type="ARBA" id="ARBA00022833"/>
    </source>
</evidence>
<evidence type="ECO:0000256" key="3">
    <source>
        <dbReference type="ARBA" id="ARBA00008731"/>
    </source>
</evidence>
<keyword evidence="4 11" id="KW-0812">Transmembrane</keyword>
<evidence type="ECO:0000256" key="8">
    <source>
        <dbReference type="ARBA" id="ARBA00023018"/>
    </source>
</evidence>
<keyword evidence="7 11" id="KW-1133">Transmembrane helix</keyword>
<dbReference type="AlphaFoldDB" id="A0A7C1HAK9"/>
<feature type="transmembrane region" description="Helical" evidence="11">
    <location>
        <begin position="168"/>
        <end position="190"/>
    </location>
</feature>
<dbReference type="EMBL" id="DSBT01000334">
    <property type="protein sequence ID" value="HDP78648.1"/>
    <property type="molecule type" value="Genomic_DNA"/>
</dbReference>
<comment type="caution">
    <text evidence="13">The sequence shown here is derived from an EMBL/GenBank/DDBJ whole genome shotgun (WGS) entry which is preliminary data.</text>
</comment>
<proteinExistence type="inferred from homology"/>
<evidence type="ECO:0000256" key="7">
    <source>
        <dbReference type="ARBA" id="ARBA00022989"/>
    </source>
</evidence>
<feature type="transmembrane region" description="Helical" evidence="11">
    <location>
        <begin position="144"/>
        <end position="161"/>
    </location>
</feature>
<evidence type="ECO:0000256" key="1">
    <source>
        <dbReference type="ARBA" id="ARBA00004146"/>
    </source>
</evidence>
<dbReference type="PANTHER" id="PTHR31937:SF2">
    <property type="entry name" value="TRANSMEMBRANE PROTEIN 163"/>
    <property type="match status" value="1"/>
</dbReference>
<feature type="transmembrane region" description="Helical" evidence="11">
    <location>
        <begin position="243"/>
        <end position="262"/>
    </location>
</feature>